<accession>A0ABQ1ICW8</accession>
<gene>
    <name evidence="1" type="ORF">GCM10011502_05530</name>
</gene>
<dbReference type="Proteomes" id="UP000646152">
    <property type="component" value="Unassembled WGS sequence"/>
</dbReference>
<proteinExistence type="predicted"/>
<dbReference type="EMBL" id="BMKE01000003">
    <property type="protein sequence ID" value="GGB35352.1"/>
    <property type="molecule type" value="Genomic_DNA"/>
</dbReference>
<reference evidence="2" key="1">
    <citation type="journal article" date="2019" name="Int. J. Syst. Evol. Microbiol.">
        <title>The Global Catalogue of Microorganisms (GCM) 10K type strain sequencing project: providing services to taxonomists for standard genome sequencing and annotation.</title>
        <authorList>
            <consortium name="The Broad Institute Genomics Platform"/>
            <consortium name="The Broad Institute Genome Sequencing Center for Infectious Disease"/>
            <person name="Wu L."/>
            <person name="Ma J."/>
        </authorList>
    </citation>
    <scope>NUCLEOTIDE SEQUENCE [LARGE SCALE GENOMIC DNA]</scope>
    <source>
        <strain evidence="2">CGMCC 1.15923</strain>
    </source>
</reference>
<comment type="caution">
    <text evidence="1">The sequence shown here is derived from an EMBL/GenBank/DDBJ whole genome shotgun (WGS) entry which is preliminary data.</text>
</comment>
<evidence type="ECO:0000313" key="2">
    <source>
        <dbReference type="Proteomes" id="UP000646152"/>
    </source>
</evidence>
<sequence length="53" mass="6020">MDRLQKSHFLEQLAGRVFISQFDAWQALSQSTSDEVGGDKNIYCYSPLDPGIR</sequence>
<organism evidence="1 2">
    <name type="scientific">Oceanisphaera marina</name>
    <dbReference type="NCBI Taxonomy" id="2017550"/>
    <lineage>
        <taxon>Bacteria</taxon>
        <taxon>Pseudomonadati</taxon>
        <taxon>Pseudomonadota</taxon>
        <taxon>Gammaproteobacteria</taxon>
        <taxon>Aeromonadales</taxon>
        <taxon>Aeromonadaceae</taxon>
        <taxon>Oceanisphaera</taxon>
    </lineage>
</organism>
<keyword evidence="2" id="KW-1185">Reference proteome</keyword>
<name>A0ABQ1ICW8_9GAMM</name>
<protein>
    <submittedName>
        <fullName evidence="1">Uncharacterized protein</fullName>
    </submittedName>
</protein>
<evidence type="ECO:0000313" key="1">
    <source>
        <dbReference type="EMBL" id="GGB35352.1"/>
    </source>
</evidence>
<dbReference type="RefSeq" id="WP_188628567.1">
    <property type="nucleotide sequence ID" value="NZ_BMKE01000003.1"/>
</dbReference>